<dbReference type="Pfam" id="PF20040">
    <property type="entry name" value="DUF6442"/>
    <property type="match status" value="1"/>
</dbReference>
<evidence type="ECO:0008006" key="4">
    <source>
        <dbReference type="Google" id="ProtNLM"/>
    </source>
</evidence>
<name>A0ABS2FWE7_9FIRM</name>
<dbReference type="EMBL" id="JACSNX010000016">
    <property type="protein sequence ID" value="MBM6851758.1"/>
    <property type="molecule type" value="Genomic_DNA"/>
</dbReference>
<gene>
    <name evidence="2" type="ORF">H9X91_09955</name>
</gene>
<organism evidence="2 3">
    <name type="scientific">Oscillibacter valericigenes</name>
    <dbReference type="NCBI Taxonomy" id="351091"/>
    <lineage>
        <taxon>Bacteria</taxon>
        <taxon>Bacillati</taxon>
        <taxon>Bacillota</taxon>
        <taxon>Clostridia</taxon>
        <taxon>Eubacteriales</taxon>
        <taxon>Oscillospiraceae</taxon>
        <taxon>Oscillibacter</taxon>
    </lineage>
</organism>
<dbReference type="Proteomes" id="UP000719500">
    <property type="component" value="Unassembled WGS sequence"/>
</dbReference>
<evidence type="ECO:0000313" key="3">
    <source>
        <dbReference type="Proteomes" id="UP000719500"/>
    </source>
</evidence>
<proteinExistence type="predicted"/>
<reference evidence="2 3" key="1">
    <citation type="journal article" date="2021" name="Sci. Rep.">
        <title>The distribution of antibiotic resistance genes in chicken gut microbiota commensals.</title>
        <authorList>
            <person name="Juricova H."/>
            <person name="Matiasovicova J."/>
            <person name="Kubasova T."/>
            <person name="Cejkova D."/>
            <person name="Rychlik I."/>
        </authorList>
    </citation>
    <scope>NUCLEOTIDE SEQUENCE [LARGE SCALE GENOMIC DNA]</scope>
    <source>
        <strain evidence="2 3">An411</strain>
    </source>
</reference>
<dbReference type="RefSeq" id="WP_204804750.1">
    <property type="nucleotide sequence ID" value="NZ_JACSNX010000016.1"/>
</dbReference>
<evidence type="ECO:0000256" key="1">
    <source>
        <dbReference type="SAM" id="Phobius"/>
    </source>
</evidence>
<sequence length="102" mass="10929">MDRDEILKKAQAGKIGMDEREQQVLGLSFGIGGILTVLLCVALTVARLISGQDAYDYTAIVFLYLAGTELHLYWKTRRRGAALLAAGCGLVCAGNLAMLLLG</sequence>
<feature type="transmembrane region" description="Helical" evidence="1">
    <location>
        <begin position="81"/>
        <end position="101"/>
    </location>
</feature>
<accession>A0ABS2FWE7</accession>
<keyword evidence="1" id="KW-0812">Transmembrane</keyword>
<protein>
    <recommendedName>
        <fullName evidence="4">Transporter</fullName>
    </recommendedName>
</protein>
<dbReference type="InterPro" id="IPR045620">
    <property type="entry name" value="DUF6442"/>
</dbReference>
<feature type="transmembrane region" description="Helical" evidence="1">
    <location>
        <begin position="24"/>
        <end position="49"/>
    </location>
</feature>
<keyword evidence="1" id="KW-1133">Transmembrane helix</keyword>
<keyword evidence="1" id="KW-0472">Membrane</keyword>
<evidence type="ECO:0000313" key="2">
    <source>
        <dbReference type="EMBL" id="MBM6851758.1"/>
    </source>
</evidence>
<comment type="caution">
    <text evidence="2">The sequence shown here is derived from an EMBL/GenBank/DDBJ whole genome shotgun (WGS) entry which is preliminary data.</text>
</comment>
<feature type="transmembrane region" description="Helical" evidence="1">
    <location>
        <begin position="55"/>
        <end position="74"/>
    </location>
</feature>
<keyword evidence="3" id="KW-1185">Reference proteome</keyword>